<comment type="caution">
    <text evidence="1">The sequence shown here is derived from an EMBL/GenBank/DDBJ whole genome shotgun (WGS) entry which is preliminary data.</text>
</comment>
<gene>
    <name evidence="1" type="ORF">T4D_11009</name>
</gene>
<name>A0A0V1DRF6_TRIPS</name>
<accession>A0A0V1DRF6</accession>
<proteinExistence type="predicted"/>
<evidence type="ECO:0000313" key="2">
    <source>
        <dbReference type="Proteomes" id="UP000054995"/>
    </source>
</evidence>
<dbReference type="Proteomes" id="UP000054995">
    <property type="component" value="Unassembled WGS sequence"/>
</dbReference>
<reference evidence="1 2" key="1">
    <citation type="submission" date="2015-01" db="EMBL/GenBank/DDBJ databases">
        <title>Evolution of Trichinella species and genotypes.</title>
        <authorList>
            <person name="Korhonen P.K."/>
            <person name="Edoardo P."/>
            <person name="Giuseppe L.R."/>
            <person name="Gasser R.B."/>
        </authorList>
    </citation>
    <scope>NUCLEOTIDE SEQUENCE [LARGE SCALE GENOMIC DNA]</scope>
    <source>
        <strain evidence="1">ISS470</strain>
    </source>
</reference>
<sequence length="48" mass="5636">MERRELVVCLMNRYHQEHVGLINCIYGRGDPVDRKCVRIVNVSLHISI</sequence>
<protein>
    <submittedName>
        <fullName evidence="1">Uncharacterized protein</fullName>
    </submittedName>
</protein>
<dbReference type="AlphaFoldDB" id="A0A0V1DRF6"/>
<evidence type="ECO:0000313" key="1">
    <source>
        <dbReference type="EMBL" id="KRY64036.1"/>
    </source>
</evidence>
<organism evidence="1 2">
    <name type="scientific">Trichinella pseudospiralis</name>
    <name type="common">Parasitic roundworm</name>
    <dbReference type="NCBI Taxonomy" id="6337"/>
    <lineage>
        <taxon>Eukaryota</taxon>
        <taxon>Metazoa</taxon>
        <taxon>Ecdysozoa</taxon>
        <taxon>Nematoda</taxon>
        <taxon>Enoplea</taxon>
        <taxon>Dorylaimia</taxon>
        <taxon>Trichinellida</taxon>
        <taxon>Trichinellidae</taxon>
        <taxon>Trichinella</taxon>
    </lineage>
</organism>
<dbReference type="EMBL" id="JYDT01001810">
    <property type="protein sequence ID" value="KRY64036.1"/>
    <property type="molecule type" value="Genomic_DNA"/>
</dbReference>
<keyword evidence="2" id="KW-1185">Reference proteome</keyword>